<dbReference type="Pfam" id="PF02405">
    <property type="entry name" value="MlaE"/>
    <property type="match status" value="1"/>
</dbReference>
<feature type="transmembrane region" description="Helical" evidence="1">
    <location>
        <begin position="137"/>
        <end position="159"/>
    </location>
</feature>
<protein>
    <submittedName>
        <fullName evidence="2">Putative phospholipid ABC transporter permease protein MlaE</fullName>
    </submittedName>
</protein>
<feature type="transmembrane region" description="Helical" evidence="1">
    <location>
        <begin position="93"/>
        <end position="116"/>
    </location>
</feature>
<keyword evidence="1" id="KW-0472">Membrane</keyword>
<dbReference type="PANTHER" id="PTHR30188">
    <property type="entry name" value="ABC TRANSPORTER PERMEASE PROTEIN-RELATED"/>
    <property type="match status" value="1"/>
</dbReference>
<dbReference type="OrthoDB" id="4618875at2"/>
<organism evidence="2 3">
    <name type="scientific">Mycolicibacterium vanbaalenii</name>
    <name type="common">Mycobacterium vanbaalenii</name>
    <dbReference type="NCBI Taxonomy" id="110539"/>
    <lineage>
        <taxon>Bacteria</taxon>
        <taxon>Bacillati</taxon>
        <taxon>Actinomycetota</taxon>
        <taxon>Actinomycetes</taxon>
        <taxon>Mycobacteriales</taxon>
        <taxon>Mycobacteriaceae</taxon>
        <taxon>Mycolicibacterium</taxon>
    </lineage>
</organism>
<evidence type="ECO:0000313" key="3">
    <source>
        <dbReference type="Proteomes" id="UP000430146"/>
    </source>
</evidence>
<gene>
    <name evidence="2" type="primary">mlaE_14</name>
    <name evidence="2" type="ORF">AELLOGFF_02553</name>
</gene>
<name>A0A5S9NKI1_MYCVN</name>
<dbReference type="GO" id="GO:0005548">
    <property type="term" value="F:phospholipid transporter activity"/>
    <property type="evidence" value="ECO:0007669"/>
    <property type="project" value="TreeGrafter"/>
</dbReference>
<keyword evidence="3" id="KW-1185">Reference proteome</keyword>
<evidence type="ECO:0000256" key="1">
    <source>
        <dbReference type="SAM" id="Phobius"/>
    </source>
</evidence>
<feature type="transmembrane region" description="Helical" evidence="1">
    <location>
        <begin position="45"/>
        <end position="73"/>
    </location>
</feature>
<keyword evidence="1" id="KW-0812">Transmembrane</keyword>
<dbReference type="EMBL" id="CACSIP010000002">
    <property type="protein sequence ID" value="CAA0089431.1"/>
    <property type="molecule type" value="Genomic_DNA"/>
</dbReference>
<proteinExistence type="predicted"/>
<feature type="transmembrane region" description="Helical" evidence="1">
    <location>
        <begin position="232"/>
        <end position="252"/>
    </location>
</feature>
<evidence type="ECO:0000313" key="2">
    <source>
        <dbReference type="EMBL" id="CAA0089431.1"/>
    </source>
</evidence>
<dbReference type="AlphaFoldDB" id="A0A5S9NKI1"/>
<dbReference type="RefSeq" id="WP_159228892.1">
    <property type="nucleotide sequence ID" value="NZ_CACSIP010000002.1"/>
</dbReference>
<keyword evidence="1" id="KW-1133">Transmembrane helix</keyword>
<reference evidence="2 3" key="1">
    <citation type="submission" date="2019-11" db="EMBL/GenBank/DDBJ databases">
        <authorList>
            <person name="Holert J."/>
        </authorList>
    </citation>
    <scope>NUCLEOTIDE SEQUENCE [LARGE SCALE GENOMIC DNA]</scope>
    <source>
        <strain evidence="2">BC8_1</strain>
    </source>
</reference>
<sequence length="255" mass="26275">MSNGRADFAKPLRGLGDFYATALDTLILIPQRPFAWREFLLQSWFIARVSIVPALLLAVPFTVLAAFTLNILLFDFGAADFAGTGAGISLAQLGPIVTVLVVAGAAATAICADLGARTIREELDALRVLGINPLQSLVVPRVLAGGVVAILLSAIVSLATLIGSFFFSVFVQHVTPGAFVAGLTLLTGPEDVVVSLVKAGLFGLAAAMIGCYKGISVGGGPAGVGNAVNETVVYSFVALYVINLVITAVQYGGPQ</sequence>
<dbReference type="GO" id="GO:0043190">
    <property type="term" value="C:ATP-binding cassette (ABC) transporter complex"/>
    <property type="evidence" value="ECO:0007669"/>
    <property type="project" value="InterPro"/>
</dbReference>
<dbReference type="InterPro" id="IPR030802">
    <property type="entry name" value="Permease_MalE"/>
</dbReference>
<dbReference type="Proteomes" id="UP000430146">
    <property type="component" value="Unassembled WGS sequence"/>
</dbReference>
<dbReference type="PANTHER" id="PTHR30188:SF4">
    <property type="entry name" value="PROTEIN TRIGALACTOSYLDIACYLGLYCEROL 1, CHLOROPLASTIC"/>
    <property type="match status" value="1"/>
</dbReference>
<accession>A0A5S9NKI1</accession>